<dbReference type="EMBL" id="JAQIZT010000001">
    <property type="protein sequence ID" value="KAJ7015715.1"/>
    <property type="molecule type" value="Genomic_DNA"/>
</dbReference>
<comment type="caution">
    <text evidence="1">The sequence shown here is derived from an EMBL/GenBank/DDBJ whole genome shotgun (WGS) entry which is preliminary data.</text>
</comment>
<dbReference type="AlphaFoldDB" id="A0AAD6RWS0"/>
<evidence type="ECO:0000313" key="2">
    <source>
        <dbReference type="Proteomes" id="UP001164929"/>
    </source>
</evidence>
<dbReference type="Proteomes" id="UP001164929">
    <property type="component" value="Chromosome 1"/>
</dbReference>
<reference evidence="1 2" key="1">
    <citation type="journal article" date="2023" name="Mol. Ecol. Resour.">
        <title>Chromosome-level genome assembly of a triploid poplar Populus alba 'Berolinensis'.</title>
        <authorList>
            <person name="Chen S."/>
            <person name="Yu Y."/>
            <person name="Wang X."/>
            <person name="Wang S."/>
            <person name="Zhang T."/>
            <person name="Zhou Y."/>
            <person name="He R."/>
            <person name="Meng N."/>
            <person name="Wang Y."/>
            <person name="Liu W."/>
            <person name="Liu Z."/>
            <person name="Liu J."/>
            <person name="Guo Q."/>
            <person name="Huang H."/>
            <person name="Sederoff R.R."/>
            <person name="Wang G."/>
            <person name="Qu G."/>
            <person name="Chen S."/>
        </authorList>
    </citation>
    <scope>NUCLEOTIDE SEQUENCE [LARGE SCALE GENOMIC DNA]</scope>
    <source>
        <strain evidence="1">SC-2020</strain>
    </source>
</reference>
<accession>A0AAD6RWS0</accession>
<keyword evidence="2" id="KW-1185">Reference proteome</keyword>
<evidence type="ECO:0000313" key="1">
    <source>
        <dbReference type="EMBL" id="KAJ7015715.1"/>
    </source>
</evidence>
<gene>
    <name evidence="1" type="ORF">NC653_004880</name>
</gene>
<sequence>MNNGWCHQQDLSPNNPIYELPNIVGGREPIVSPLNSWMVFVEEGCENAHLGYAEALHKEIWMPWCCLPPSGMMLSSFQKCFTLKAQQNQTWETGKQMFYQKNNLQYAATDAMFSWKLYQVLKSLPDAKDATDHTSEKLDINIPDHHPYLVGPWSGKNWLHLGKLRRERQ</sequence>
<proteinExistence type="predicted"/>
<name>A0AAD6RWS0_9ROSI</name>
<organism evidence="1 2">
    <name type="scientific">Populus alba x Populus x berolinensis</name>
    <dbReference type="NCBI Taxonomy" id="444605"/>
    <lineage>
        <taxon>Eukaryota</taxon>
        <taxon>Viridiplantae</taxon>
        <taxon>Streptophyta</taxon>
        <taxon>Embryophyta</taxon>
        <taxon>Tracheophyta</taxon>
        <taxon>Spermatophyta</taxon>
        <taxon>Magnoliopsida</taxon>
        <taxon>eudicotyledons</taxon>
        <taxon>Gunneridae</taxon>
        <taxon>Pentapetalae</taxon>
        <taxon>rosids</taxon>
        <taxon>fabids</taxon>
        <taxon>Malpighiales</taxon>
        <taxon>Salicaceae</taxon>
        <taxon>Saliceae</taxon>
        <taxon>Populus</taxon>
    </lineage>
</organism>
<protein>
    <submittedName>
        <fullName evidence="1">Uncharacterized protein</fullName>
    </submittedName>
</protein>